<dbReference type="Gene3D" id="2.130.10.10">
    <property type="entry name" value="YVTN repeat-like/Quinoprotein amine dehydrogenase"/>
    <property type="match status" value="1"/>
</dbReference>
<evidence type="ECO:0000256" key="2">
    <source>
        <dbReference type="SAM" id="Phobius"/>
    </source>
</evidence>
<dbReference type="SUPFAM" id="SSF46894">
    <property type="entry name" value="C-terminal effector domain of the bipartite response regulators"/>
    <property type="match status" value="1"/>
</dbReference>
<sequence>MKILPLKFLFLSILLPFLGFAQELPSIVKYSSEVYGAGNQNWMLDQDKKNFLYIANNEGLLEFNGANWRLYPSPNETILRSVKVIDNVVYTGCYMEFGYWMKNQKGILNYTSLSNTIKNKLIDDEQFWNIINYDHWVIFQSLNRIYIYDTKTKKFKIITPKSGILKSFKAQDAIFFQTVDGSIFEIKNGNAHVLIENEIIKNKKVLNIFSVADGILIQTQYSGFYKFAEGNLAKWNTEADALLNSTSIYASIVLNDGNFALGTISNGIFIISPQGKTLYHITQNQGLSNNTILSLFEDREKNLWIGLDNGIDCLNISSPIKTFFDKTGILGTVYSSIVFNDKIYVGTNQGLFYKNNNSNDQYQIVSGTKGQVWSLFEHDNTLFCGHDSGTLTINEGTSTVIYNQSGTWKFQNFPNNSNKLMQGNYSGISILEKTPTGWKFKNKIAGFDYSSKFFEINDPNEIIVSHEYKAIFRLSLNSDFSKVVKFETYKSPAKGKNAGLAKFNNAIIYASKEGIFKLNNKNKKFEKDSILSKAIENDEYRSGKLIVDKSDKLWLFTKNNINYFTVGKLSNEPKLNTIPIPYSLNNSMPGYENISRIGENTYFIGTTDGYYSMNINELNFNKFDINLNTVYKNKSNSDVQYISNSGEESIDFGSNNLTFNFSVPEYNKYIVAEYQYLLEGYFEDWSEWSNKPYVSFKNLPFGDYTFKARARVGNSLSENTIVYKFTIERPWYATTLAILIYLVIVFVIAFFVHKTYNSYYQNQKNKLIEENNRKLELKEMEVEQELLKIKNEQLELDVNSKNRELAVSTMSLIKKNELLTSIKEDLKKTDDNSKNIKTVITTINKNISEEDTWDLFKEAFNNADKDFLKKIKSAHSTLTPNDLRLCAYLRLNLSSKEIAPLLNISVRSVEIKRYRLRKKMDLPHEQGLVEYILSI</sequence>
<dbReference type="Pfam" id="PF07495">
    <property type="entry name" value="Y_Y_Y"/>
    <property type="match status" value="1"/>
</dbReference>
<dbReference type="SMART" id="SM00421">
    <property type="entry name" value="HTH_LUXR"/>
    <property type="match status" value="1"/>
</dbReference>
<dbReference type="InterPro" id="IPR011110">
    <property type="entry name" value="Reg_prop"/>
</dbReference>
<dbReference type="SUPFAM" id="SSF50998">
    <property type="entry name" value="Quinoprotein alcohol dehydrogenase-like"/>
    <property type="match status" value="1"/>
</dbReference>
<reference evidence="4 5" key="1">
    <citation type="submission" date="2023-07" db="EMBL/GenBank/DDBJ databases">
        <title>Sorghum-associated microbial communities from plants grown in Nebraska, USA.</title>
        <authorList>
            <person name="Schachtman D."/>
        </authorList>
    </citation>
    <scope>NUCLEOTIDE SEQUENCE [LARGE SCALE GENOMIC DNA]</scope>
    <source>
        <strain evidence="4 5">3773</strain>
    </source>
</reference>
<evidence type="ECO:0000313" key="5">
    <source>
        <dbReference type="Proteomes" id="UP001255185"/>
    </source>
</evidence>
<dbReference type="EMBL" id="JAVDVI010000010">
    <property type="protein sequence ID" value="MDR6968369.1"/>
    <property type="molecule type" value="Genomic_DNA"/>
</dbReference>
<dbReference type="InterPro" id="IPR015943">
    <property type="entry name" value="WD40/YVTN_repeat-like_dom_sf"/>
</dbReference>
<dbReference type="Gene3D" id="2.60.40.10">
    <property type="entry name" value="Immunoglobulins"/>
    <property type="match status" value="1"/>
</dbReference>
<feature type="coiled-coil region" evidence="1">
    <location>
        <begin position="760"/>
        <end position="804"/>
    </location>
</feature>
<feature type="domain" description="HTH luxR-type" evidence="3">
    <location>
        <begin position="875"/>
        <end position="932"/>
    </location>
</feature>
<dbReference type="InterPro" id="IPR036388">
    <property type="entry name" value="WH-like_DNA-bd_sf"/>
</dbReference>
<feature type="transmembrane region" description="Helical" evidence="2">
    <location>
        <begin position="731"/>
        <end position="752"/>
    </location>
</feature>
<dbReference type="GO" id="GO:0003677">
    <property type="term" value="F:DNA binding"/>
    <property type="evidence" value="ECO:0007669"/>
    <property type="project" value="UniProtKB-KW"/>
</dbReference>
<dbReference type="RefSeq" id="WP_310026919.1">
    <property type="nucleotide sequence ID" value="NZ_JAVDVI010000010.1"/>
</dbReference>
<gene>
    <name evidence="4" type="ORF">J2X31_002392</name>
</gene>
<comment type="caution">
    <text evidence="4">The sequence shown here is derived from an EMBL/GenBank/DDBJ whole genome shotgun (WGS) entry which is preliminary data.</text>
</comment>
<keyword evidence="1" id="KW-0175">Coiled coil</keyword>
<evidence type="ECO:0000256" key="1">
    <source>
        <dbReference type="SAM" id="Coils"/>
    </source>
</evidence>
<dbReference type="Proteomes" id="UP001255185">
    <property type="component" value="Unassembled WGS sequence"/>
</dbReference>
<evidence type="ECO:0000313" key="4">
    <source>
        <dbReference type="EMBL" id="MDR6968369.1"/>
    </source>
</evidence>
<protein>
    <submittedName>
        <fullName evidence="4">DNA-binding CsgD family transcriptional regulator/ligand-binding sensor domain-containing protein</fullName>
    </submittedName>
</protein>
<dbReference type="InterPro" id="IPR000792">
    <property type="entry name" value="Tscrpt_reg_LuxR_C"/>
</dbReference>
<keyword evidence="2" id="KW-0472">Membrane</keyword>
<organism evidence="4 5">
    <name type="scientific">Flavobacterium arsenatis</name>
    <dbReference type="NCBI Taxonomy" id="1484332"/>
    <lineage>
        <taxon>Bacteria</taxon>
        <taxon>Pseudomonadati</taxon>
        <taxon>Bacteroidota</taxon>
        <taxon>Flavobacteriia</taxon>
        <taxon>Flavobacteriales</taxon>
        <taxon>Flavobacteriaceae</taxon>
        <taxon>Flavobacterium</taxon>
    </lineage>
</organism>
<name>A0ABU1TR04_9FLAO</name>
<keyword evidence="5" id="KW-1185">Reference proteome</keyword>
<accession>A0ABU1TR04</accession>
<dbReference type="InterPro" id="IPR011047">
    <property type="entry name" value="Quinoprotein_ADH-like_sf"/>
</dbReference>
<dbReference type="Pfam" id="PF07494">
    <property type="entry name" value="Reg_prop"/>
    <property type="match status" value="1"/>
</dbReference>
<dbReference type="Gene3D" id="1.10.10.10">
    <property type="entry name" value="Winged helix-like DNA-binding domain superfamily/Winged helix DNA-binding domain"/>
    <property type="match status" value="1"/>
</dbReference>
<dbReference type="InterPro" id="IPR016032">
    <property type="entry name" value="Sig_transdc_resp-reg_C-effctor"/>
</dbReference>
<keyword evidence="2" id="KW-1133">Transmembrane helix</keyword>
<proteinExistence type="predicted"/>
<keyword evidence="4" id="KW-0238">DNA-binding</keyword>
<dbReference type="InterPro" id="IPR011123">
    <property type="entry name" value="Y_Y_Y"/>
</dbReference>
<dbReference type="InterPro" id="IPR013783">
    <property type="entry name" value="Ig-like_fold"/>
</dbReference>
<evidence type="ECO:0000259" key="3">
    <source>
        <dbReference type="SMART" id="SM00421"/>
    </source>
</evidence>
<keyword evidence="2" id="KW-0812">Transmembrane</keyword>